<sequence>MVELHGSYDGSIQRGRFSGKICVVTASTDGIGFAIAVQFAAEDALAVYISSRKQKNVDSALAIMTEKYGFRNVFGNVCHVANRDQRQMLLQSVKSKHGRIDVLVLNAAVSTMFGPLLSEEHDVNESAWDKLFEINVKSTFFFAREAMPLLLASASEKRNSTNIVLISSIAGYESLPELGAYSITKTAMLALSRVLAMEAAAMNIRVNAVAPGIIKTRFSERLWHKPEDLSNSKSCTEQTSKNCDSSPTKTVSYVPLNRFGIPDDVSRMVAFVASSDADYITGETFVVAGGMRSRL</sequence>
<evidence type="ECO:0000256" key="1">
    <source>
        <dbReference type="ARBA" id="ARBA00006484"/>
    </source>
</evidence>
<dbReference type="Pfam" id="PF00106">
    <property type="entry name" value="adh_short"/>
    <property type="match status" value="1"/>
</dbReference>
<organism evidence="2">
    <name type="scientific">Timspurckia oligopyrenoides</name>
    <dbReference type="NCBI Taxonomy" id="708627"/>
    <lineage>
        <taxon>Eukaryota</taxon>
        <taxon>Rhodophyta</taxon>
        <taxon>Bangiophyceae</taxon>
        <taxon>Porphyridiales</taxon>
        <taxon>Porphyridiaceae</taxon>
        <taxon>Timspurckia</taxon>
    </lineage>
</organism>
<dbReference type="PROSITE" id="PS00061">
    <property type="entry name" value="ADH_SHORT"/>
    <property type="match status" value="1"/>
</dbReference>
<accession>A0A7S0ZED2</accession>
<evidence type="ECO:0008006" key="3">
    <source>
        <dbReference type="Google" id="ProtNLM"/>
    </source>
</evidence>
<dbReference type="AlphaFoldDB" id="A0A7S0ZED2"/>
<comment type="similarity">
    <text evidence="1">Belongs to the short-chain dehydrogenases/reductases (SDR) family.</text>
</comment>
<dbReference type="Gene3D" id="3.40.50.720">
    <property type="entry name" value="NAD(P)-binding Rossmann-like Domain"/>
    <property type="match status" value="1"/>
</dbReference>
<dbReference type="InterPro" id="IPR020904">
    <property type="entry name" value="Sc_DH/Rdtase_CS"/>
</dbReference>
<dbReference type="InterPro" id="IPR036291">
    <property type="entry name" value="NAD(P)-bd_dom_sf"/>
</dbReference>
<gene>
    <name evidence="2" type="ORF">TOLI1172_LOCUS3460</name>
</gene>
<dbReference type="Pfam" id="PF13561">
    <property type="entry name" value="adh_short_C2"/>
    <property type="match status" value="1"/>
</dbReference>
<proteinExistence type="inferred from homology"/>
<protein>
    <recommendedName>
        <fullName evidence="3">Dehydrogenase/reductase SDR family member 4</fullName>
    </recommendedName>
</protein>
<dbReference type="PANTHER" id="PTHR43943">
    <property type="entry name" value="DEHYDROGENASE/REDUCTASE (SDR FAMILY) MEMBER 4"/>
    <property type="match status" value="1"/>
</dbReference>
<dbReference type="SUPFAM" id="SSF51735">
    <property type="entry name" value="NAD(P)-binding Rossmann-fold domains"/>
    <property type="match status" value="1"/>
</dbReference>
<dbReference type="InterPro" id="IPR002347">
    <property type="entry name" value="SDR_fam"/>
</dbReference>
<name>A0A7S0ZED2_9RHOD</name>
<evidence type="ECO:0000313" key="2">
    <source>
        <dbReference type="EMBL" id="CAD8819071.1"/>
    </source>
</evidence>
<dbReference type="PANTHER" id="PTHR43943:SF2">
    <property type="entry name" value="DEHYDROGENASE_REDUCTASE 4"/>
    <property type="match status" value="1"/>
</dbReference>
<dbReference type="PRINTS" id="PR00081">
    <property type="entry name" value="GDHRDH"/>
</dbReference>
<dbReference type="EMBL" id="HBFP01004870">
    <property type="protein sequence ID" value="CAD8819071.1"/>
    <property type="molecule type" value="Transcribed_RNA"/>
</dbReference>
<reference evidence="2" key="1">
    <citation type="submission" date="2021-01" db="EMBL/GenBank/DDBJ databases">
        <authorList>
            <person name="Corre E."/>
            <person name="Pelletier E."/>
            <person name="Niang G."/>
            <person name="Scheremetjew M."/>
            <person name="Finn R."/>
            <person name="Kale V."/>
            <person name="Holt S."/>
            <person name="Cochrane G."/>
            <person name="Meng A."/>
            <person name="Brown T."/>
            <person name="Cohen L."/>
        </authorList>
    </citation>
    <scope>NUCLEOTIDE SEQUENCE</scope>
    <source>
        <strain evidence="2">CCMP3278</strain>
    </source>
</reference>
<dbReference type="FunFam" id="3.40.50.720:FF:000084">
    <property type="entry name" value="Short-chain dehydrogenase reductase"/>
    <property type="match status" value="1"/>
</dbReference>